<evidence type="ECO:0000313" key="7">
    <source>
        <dbReference type="EMBL" id="EJT52892.1"/>
    </source>
</evidence>
<dbReference type="VEuPathDB" id="FungiDB:A1Q1_00797"/>
<feature type="compositionally biased region" description="Polar residues" evidence="3">
    <location>
        <begin position="1"/>
        <end position="14"/>
    </location>
</feature>
<name>J6FCV1_TRIAS</name>
<dbReference type="KEGG" id="tasa:A1Q1_00797"/>
<evidence type="ECO:0000256" key="3">
    <source>
        <dbReference type="SAM" id="MobiDB-lite"/>
    </source>
</evidence>
<dbReference type="AlphaFoldDB" id="J6FCV1"/>
<feature type="domain" description="CBS" evidence="5">
    <location>
        <begin position="306"/>
        <end position="378"/>
    </location>
</feature>
<dbReference type="Proteomes" id="UP000002748">
    <property type="component" value="Unassembled WGS sequence"/>
</dbReference>
<dbReference type="PANTHER" id="PTHR48108">
    <property type="entry name" value="CBS DOMAIN-CONTAINING PROTEIN CBSX2, CHLOROPLASTIC"/>
    <property type="match status" value="1"/>
</dbReference>
<dbReference type="InterPro" id="IPR051462">
    <property type="entry name" value="CBS_domain-containing"/>
</dbReference>
<keyword evidence="1" id="KW-0677">Repeat</keyword>
<dbReference type="InterPro" id="IPR000270">
    <property type="entry name" value="PB1_dom"/>
</dbReference>
<evidence type="ECO:0000259" key="6">
    <source>
        <dbReference type="PROSITE" id="PS51745"/>
    </source>
</evidence>
<sequence>MHNAASNYENNNKRNYLAPPPTTTRPLTPPDSDTSLSPRVNKSELPPPVSPKRTKQRPLPAGVAFPANGDDYTSPSDADLAQRQRYRSTVSVGPPSPSQSLRKKIENELSRKRPGGGRGPSEPQHRQESSFLKRPSRRHQKGTVAGLRPSPALTVPEGMSIADASQLCAAKRTDCVLVVDDEEGLSGIFTAKDLAFRVTADGLDPRTTTVAQIMTRNPMVTRDTTSATEALQVMVSRHFRHLVFHDALAKVERSSSATSQLSMALAGVQTELGPNLTANPQAAAMMAYVDALRDRMAQPDLTSVLDTSLPPPTVTPRTSVREAARLMKERRTTAVCVLEPNGTSVMSGVSNNGVPPKIAGIFTSKDIVLRVIAAGLDSSRCSVVRVMTPHPDTAPPDMTVQDALKKMHTGHYLNLPVVESDGRLLGIVDVLKLTYATLEQIDTMNDDRSDAGPMWSKFFDTLNTAGGDDESHSAISGAIPDTPSKVGHQRALSNATSPMSEVMPGDSASVVNEVNDGISDLGKGNTSSLAPALPVDDGTYVFKFKTPSGRVHRFQARHDSYDLLRDIIHGKLQSDPFFDEPTDGRPAADSSVFTIAYTDDEGDLVQITADGDVLDAVNTARGQKTDRVTLLINGGKNWEEAARSAGGEDAVEKLKVAETVPAAKGESHLLDEGADPAHAAAYGAKGVHAKPGSEELIGGVLPKDLALPAAIGFLGVVILGVFIASRKSN</sequence>
<evidence type="ECO:0008006" key="9">
    <source>
        <dbReference type="Google" id="ProtNLM"/>
    </source>
</evidence>
<dbReference type="PROSITE" id="PS51745">
    <property type="entry name" value="PB1"/>
    <property type="match status" value="1"/>
</dbReference>
<dbReference type="PANTHER" id="PTHR48108:SF26">
    <property type="entry name" value="CBS DOMAIN-CONTAINING PROTEIN DDB_G0289609"/>
    <property type="match status" value="1"/>
</dbReference>
<dbReference type="Pfam" id="PF00564">
    <property type="entry name" value="PB1"/>
    <property type="match status" value="1"/>
</dbReference>
<feature type="domain" description="PB1" evidence="6">
    <location>
        <begin position="537"/>
        <end position="633"/>
    </location>
</feature>
<feature type="region of interest" description="Disordered" evidence="3">
    <location>
        <begin position="1"/>
        <end position="77"/>
    </location>
</feature>
<organism evidence="7 8">
    <name type="scientific">Trichosporon asahii var. asahii (strain ATCC 90039 / CBS 2479 / JCM 2466 / KCTC 7840 / NBRC 103889/ NCYC 2677 / UAMH 7654)</name>
    <name type="common">Yeast</name>
    <dbReference type="NCBI Taxonomy" id="1186058"/>
    <lineage>
        <taxon>Eukaryota</taxon>
        <taxon>Fungi</taxon>
        <taxon>Dikarya</taxon>
        <taxon>Basidiomycota</taxon>
        <taxon>Agaricomycotina</taxon>
        <taxon>Tremellomycetes</taxon>
        <taxon>Trichosporonales</taxon>
        <taxon>Trichosporonaceae</taxon>
        <taxon>Trichosporon</taxon>
    </lineage>
</organism>
<dbReference type="InterPro" id="IPR000644">
    <property type="entry name" value="CBS_dom"/>
</dbReference>
<evidence type="ECO:0000259" key="5">
    <source>
        <dbReference type="PROSITE" id="PS51371"/>
    </source>
</evidence>
<feature type="domain" description="CBS" evidence="5">
    <location>
        <begin position="387"/>
        <end position="443"/>
    </location>
</feature>
<keyword evidence="4" id="KW-0812">Transmembrane</keyword>
<dbReference type="SUPFAM" id="SSF54277">
    <property type="entry name" value="CAD &amp; PB1 domains"/>
    <property type="match status" value="1"/>
</dbReference>
<dbReference type="InterPro" id="IPR046342">
    <property type="entry name" value="CBS_dom_sf"/>
</dbReference>
<keyword evidence="4" id="KW-0472">Membrane</keyword>
<accession>J6FCV1</accession>
<evidence type="ECO:0000313" key="8">
    <source>
        <dbReference type="Proteomes" id="UP000002748"/>
    </source>
</evidence>
<dbReference type="GeneID" id="25984311"/>
<feature type="domain" description="CBS" evidence="5">
    <location>
        <begin position="147"/>
        <end position="205"/>
    </location>
</feature>
<feature type="compositionally biased region" description="Pro residues" evidence="3">
    <location>
        <begin position="18"/>
        <end position="29"/>
    </location>
</feature>
<proteinExistence type="predicted"/>
<dbReference type="PROSITE" id="PS51371">
    <property type="entry name" value="CBS"/>
    <property type="match status" value="3"/>
</dbReference>
<evidence type="ECO:0000256" key="4">
    <source>
        <dbReference type="SAM" id="Phobius"/>
    </source>
</evidence>
<keyword evidence="2" id="KW-0129">CBS domain</keyword>
<dbReference type="SUPFAM" id="SSF54631">
    <property type="entry name" value="CBS-domain pair"/>
    <property type="match status" value="2"/>
</dbReference>
<keyword evidence="4" id="KW-1133">Transmembrane helix</keyword>
<comment type="caution">
    <text evidence="7">The sequence shown here is derived from an EMBL/GenBank/DDBJ whole genome shotgun (WGS) entry which is preliminary data.</text>
</comment>
<feature type="transmembrane region" description="Helical" evidence="4">
    <location>
        <begin position="705"/>
        <end position="724"/>
    </location>
</feature>
<dbReference type="Gene3D" id="3.10.580.10">
    <property type="entry name" value="CBS-domain"/>
    <property type="match status" value="2"/>
</dbReference>
<dbReference type="Pfam" id="PF00571">
    <property type="entry name" value="CBS"/>
    <property type="match status" value="4"/>
</dbReference>
<feature type="compositionally biased region" description="Polar residues" evidence="3">
    <location>
        <begin position="31"/>
        <end position="40"/>
    </location>
</feature>
<evidence type="ECO:0000256" key="2">
    <source>
        <dbReference type="PROSITE-ProRule" id="PRU00703"/>
    </source>
</evidence>
<protein>
    <recommendedName>
        <fullName evidence="9">CBS and PB1 domain-containing protein</fullName>
    </recommendedName>
</protein>
<dbReference type="CDD" id="cd17782">
    <property type="entry name" value="CBS_pair_MUG70_2"/>
    <property type="match status" value="1"/>
</dbReference>
<reference evidence="7 8" key="1">
    <citation type="journal article" date="2012" name="Eukaryot. Cell">
        <title>Draft genome sequence of CBS 2479, the standard type strain of Trichosporon asahii.</title>
        <authorList>
            <person name="Yang R.Y."/>
            <person name="Li H.T."/>
            <person name="Zhu H."/>
            <person name="Zhou G.P."/>
            <person name="Wang M."/>
            <person name="Wang L."/>
        </authorList>
    </citation>
    <scope>NUCLEOTIDE SEQUENCE [LARGE SCALE GENOMIC DNA]</scope>
    <source>
        <strain evidence="8">ATCC 90039 / CBS 2479 / JCM 2466 / KCTC 7840 / NCYC 2677 / UAMH 7654</strain>
    </source>
</reference>
<dbReference type="InterPro" id="IPR053793">
    <property type="entry name" value="PB1-like"/>
</dbReference>
<dbReference type="EMBL" id="ALBS01000013">
    <property type="protein sequence ID" value="EJT52892.1"/>
    <property type="molecule type" value="Genomic_DNA"/>
</dbReference>
<evidence type="ECO:0000256" key="1">
    <source>
        <dbReference type="ARBA" id="ARBA00022737"/>
    </source>
</evidence>
<dbReference type="SMART" id="SM00116">
    <property type="entry name" value="CBS"/>
    <property type="match status" value="3"/>
</dbReference>
<dbReference type="HOGENOM" id="CLU_009026_1_0_1"/>
<dbReference type="OrthoDB" id="418595at2759"/>
<dbReference type="RefSeq" id="XP_014183966.1">
    <property type="nucleotide sequence ID" value="XM_014328491.1"/>
</dbReference>
<gene>
    <name evidence="7" type="ORF">A1Q1_00797</name>
</gene>
<feature type="region of interest" description="Disordered" evidence="3">
    <location>
        <begin position="108"/>
        <end position="151"/>
    </location>
</feature>